<reference evidence="1" key="1">
    <citation type="submission" date="2019-04" db="EMBL/GenBank/DDBJ databases">
        <title>Microbes associate with the intestines of laboratory mice.</title>
        <authorList>
            <person name="Navarre W."/>
            <person name="Wong E."/>
            <person name="Huang K."/>
            <person name="Tropini C."/>
            <person name="Ng K."/>
            <person name="Yu B."/>
        </authorList>
    </citation>
    <scope>NUCLEOTIDE SEQUENCE</scope>
    <source>
        <strain evidence="1">NM73_A23</strain>
    </source>
</reference>
<proteinExistence type="predicted"/>
<protein>
    <submittedName>
        <fullName evidence="1">Integrase</fullName>
    </submittedName>
</protein>
<gene>
    <name evidence="1" type="ORF">E5358_05540</name>
</gene>
<name>A0AC61QR47_9BACT</name>
<dbReference type="EMBL" id="SRZC01000007">
    <property type="protein sequence ID" value="TGX82800.1"/>
    <property type="molecule type" value="Genomic_DNA"/>
</dbReference>
<keyword evidence="2" id="KW-1185">Reference proteome</keyword>
<comment type="caution">
    <text evidence="1">The sequence shown here is derived from an EMBL/GenBank/DDBJ whole genome shotgun (WGS) entry which is preliminary data.</text>
</comment>
<evidence type="ECO:0000313" key="1">
    <source>
        <dbReference type="EMBL" id="TGX82800.1"/>
    </source>
</evidence>
<evidence type="ECO:0000313" key="2">
    <source>
        <dbReference type="Proteomes" id="UP000308886"/>
    </source>
</evidence>
<sequence length="195" mass="22940">MGQKNQITTSDHLPYDEFTRFLDCLHKDGDYRWEMYARLSFCTACRASDTLRFRWKDILGVSSVTIVEQKTKKTRQIPFNPSVQKNFHELWELLGRPDKKDYIMASPQGDKPMTIQYVNMKLKEFKYKYKLRIDNFSTHTFRKTFGRYVYDKSEHSAESLILLNKILNHSSIQVTKTYIGITQEEVAGIFASISL</sequence>
<dbReference type="Proteomes" id="UP000308886">
    <property type="component" value="Unassembled WGS sequence"/>
</dbReference>
<accession>A0AC61QR47</accession>
<organism evidence="1 2">
    <name type="scientific">Palleniella muris</name>
    <dbReference type="NCBI Taxonomy" id="3038145"/>
    <lineage>
        <taxon>Bacteria</taxon>
        <taxon>Pseudomonadati</taxon>
        <taxon>Bacteroidota</taxon>
        <taxon>Bacteroidia</taxon>
        <taxon>Bacteroidales</taxon>
        <taxon>Prevotellaceae</taxon>
        <taxon>Palleniella</taxon>
    </lineage>
</organism>